<dbReference type="Pfam" id="PF00375">
    <property type="entry name" value="SDF"/>
    <property type="match status" value="1"/>
</dbReference>
<organism evidence="9 10">
    <name type="scientific">Laceyella putida</name>
    <dbReference type="NCBI Taxonomy" id="110101"/>
    <lineage>
        <taxon>Bacteria</taxon>
        <taxon>Bacillati</taxon>
        <taxon>Bacillota</taxon>
        <taxon>Bacilli</taxon>
        <taxon>Bacillales</taxon>
        <taxon>Thermoactinomycetaceae</taxon>
        <taxon>Laceyella</taxon>
    </lineage>
</organism>
<dbReference type="PROSITE" id="PS00714">
    <property type="entry name" value="NA_DICARBOXYL_SYMP_2"/>
    <property type="match status" value="1"/>
</dbReference>
<reference evidence="10" key="1">
    <citation type="journal article" date="2019" name="Int. J. Syst. Evol. Microbiol.">
        <title>The Global Catalogue of Microorganisms (GCM) 10K type strain sequencing project: providing services to taxonomists for standard genome sequencing and annotation.</title>
        <authorList>
            <consortium name="The Broad Institute Genomics Platform"/>
            <consortium name="The Broad Institute Genome Sequencing Center for Infectious Disease"/>
            <person name="Wu L."/>
            <person name="Ma J."/>
        </authorList>
    </citation>
    <scope>NUCLEOTIDE SEQUENCE [LARGE SCALE GENOMIC DNA]</scope>
    <source>
        <strain evidence="10">CGMCC 1.12942</strain>
    </source>
</reference>
<protein>
    <submittedName>
        <fullName evidence="9">Cation:dicarboxylate symporter family transporter</fullName>
    </submittedName>
</protein>
<feature type="transmembrane region" description="Helical" evidence="8">
    <location>
        <begin position="45"/>
        <end position="65"/>
    </location>
</feature>
<feature type="transmembrane region" description="Helical" evidence="8">
    <location>
        <begin position="151"/>
        <end position="169"/>
    </location>
</feature>
<feature type="transmembrane region" description="Helical" evidence="8">
    <location>
        <begin position="181"/>
        <end position="205"/>
    </location>
</feature>
<feature type="transmembrane region" description="Helical" evidence="8">
    <location>
        <begin position="77"/>
        <end position="99"/>
    </location>
</feature>
<evidence type="ECO:0000256" key="8">
    <source>
        <dbReference type="SAM" id="Phobius"/>
    </source>
</evidence>
<feature type="transmembrane region" description="Helical" evidence="8">
    <location>
        <begin position="7"/>
        <end position="25"/>
    </location>
</feature>
<dbReference type="PROSITE" id="PS00713">
    <property type="entry name" value="NA_DICARBOXYL_SYMP_1"/>
    <property type="match status" value="1"/>
</dbReference>
<keyword evidence="6 8" id="KW-1133">Transmembrane helix</keyword>
<keyword evidence="5" id="KW-0769">Symport</keyword>
<dbReference type="SUPFAM" id="SSF118215">
    <property type="entry name" value="Proton glutamate symport protein"/>
    <property type="match status" value="1"/>
</dbReference>
<evidence type="ECO:0000256" key="4">
    <source>
        <dbReference type="ARBA" id="ARBA00022692"/>
    </source>
</evidence>
<sequence length="422" mass="44948">MKKISLAWQIFIGLGLGIAVGAFFYGSPGVETSLKPVGDTFIRLIKMIVIPLVISTIVVGVAGIGDAKKIGTLGGKTILYFELITTVALMLGILAAHLFQPGTGVDMRSLEKGDIQKVEAAANEAGQQGFVEMLVHIVPSNLFDSLAKGELLPIIFFSVLFGLGVSAIGQRGEPVLRVMQAVADAMFTITHIIMRVAPVGVFALIAVTVSKFGVKSLIPLSKLTLVVYGTLLFFVVVVLGLTAKAVGVRLWELCRLLKDEILLAFTTASSETVLPRLMEKLERYGCPKAITSFVLPTGYTFNLDGSSIYQAVAVVFIAQLYGLDMSVGQQVTLLLTLMVTSKGMAAVPGASLVVVVTTLSAMGFPPEGLAFIAGIDRILDMARVGVNVIGNSLATIIISKWEKAYDAEKANRYAARTFKNVS</sequence>
<evidence type="ECO:0000313" key="9">
    <source>
        <dbReference type="EMBL" id="MFC7440784.1"/>
    </source>
</evidence>
<feature type="transmembrane region" description="Helical" evidence="8">
    <location>
        <begin position="225"/>
        <end position="246"/>
    </location>
</feature>
<dbReference type="Proteomes" id="UP001596500">
    <property type="component" value="Unassembled WGS sequence"/>
</dbReference>
<evidence type="ECO:0000313" key="10">
    <source>
        <dbReference type="Proteomes" id="UP001596500"/>
    </source>
</evidence>
<keyword evidence="7 8" id="KW-0472">Membrane</keyword>
<evidence type="ECO:0000256" key="2">
    <source>
        <dbReference type="ARBA" id="ARBA00022448"/>
    </source>
</evidence>
<keyword evidence="10" id="KW-1185">Reference proteome</keyword>
<dbReference type="InterPro" id="IPR036458">
    <property type="entry name" value="Na:dicarbo_symporter_sf"/>
</dbReference>
<dbReference type="RefSeq" id="WP_379864066.1">
    <property type="nucleotide sequence ID" value="NZ_JBHTBW010000019.1"/>
</dbReference>
<evidence type="ECO:0000256" key="3">
    <source>
        <dbReference type="ARBA" id="ARBA00022475"/>
    </source>
</evidence>
<dbReference type="InterPro" id="IPR001991">
    <property type="entry name" value="Na-dicarboxylate_symporter"/>
</dbReference>
<keyword evidence="2" id="KW-0813">Transport</keyword>
<proteinExistence type="predicted"/>
<gene>
    <name evidence="9" type="ORF">ACFQNG_06425</name>
</gene>
<dbReference type="InterPro" id="IPR018107">
    <property type="entry name" value="Na-dicarboxylate_symporter_CS"/>
</dbReference>
<evidence type="ECO:0000256" key="1">
    <source>
        <dbReference type="ARBA" id="ARBA00004651"/>
    </source>
</evidence>
<dbReference type="Gene3D" id="1.10.3860.10">
    <property type="entry name" value="Sodium:dicarboxylate symporter"/>
    <property type="match status" value="1"/>
</dbReference>
<keyword evidence="3" id="KW-1003">Cell membrane</keyword>
<accession>A0ABW2RIE9</accession>
<dbReference type="PANTHER" id="PTHR42865:SF7">
    <property type="entry name" value="PROTON_GLUTAMATE-ASPARTATE SYMPORTER"/>
    <property type="match status" value="1"/>
</dbReference>
<evidence type="ECO:0000256" key="5">
    <source>
        <dbReference type="ARBA" id="ARBA00022847"/>
    </source>
</evidence>
<comment type="caution">
    <text evidence="9">The sequence shown here is derived from an EMBL/GenBank/DDBJ whole genome shotgun (WGS) entry which is preliminary data.</text>
</comment>
<comment type="subcellular location">
    <subcellularLocation>
        <location evidence="1">Cell membrane</location>
        <topology evidence="1">Multi-pass membrane protein</topology>
    </subcellularLocation>
</comment>
<dbReference type="EMBL" id="JBHTBW010000019">
    <property type="protein sequence ID" value="MFC7440784.1"/>
    <property type="molecule type" value="Genomic_DNA"/>
</dbReference>
<dbReference type="PANTHER" id="PTHR42865">
    <property type="entry name" value="PROTON/GLUTAMATE-ASPARTATE SYMPORTER"/>
    <property type="match status" value="1"/>
</dbReference>
<evidence type="ECO:0000256" key="7">
    <source>
        <dbReference type="ARBA" id="ARBA00023136"/>
    </source>
</evidence>
<name>A0ABW2RIE9_9BACL</name>
<dbReference type="PRINTS" id="PR00173">
    <property type="entry name" value="EDTRNSPORT"/>
</dbReference>
<evidence type="ECO:0000256" key="6">
    <source>
        <dbReference type="ARBA" id="ARBA00022989"/>
    </source>
</evidence>
<keyword evidence="4 8" id="KW-0812">Transmembrane</keyword>